<dbReference type="AlphaFoldDB" id="A0A840QU68"/>
<dbReference type="Pfam" id="PF05582">
    <property type="entry name" value="Peptidase_U57"/>
    <property type="match status" value="1"/>
</dbReference>
<protein>
    <submittedName>
        <fullName evidence="2">Spore coat assembly protein</fullName>
    </submittedName>
</protein>
<dbReference type="InterPro" id="IPR008764">
    <property type="entry name" value="Peptidase_U57"/>
</dbReference>
<feature type="compositionally biased region" description="Acidic residues" evidence="1">
    <location>
        <begin position="283"/>
        <end position="294"/>
    </location>
</feature>
<comment type="caution">
    <text evidence="2">The sequence shown here is derived from an EMBL/GenBank/DDBJ whole genome shotgun (WGS) entry which is preliminary data.</text>
</comment>
<name>A0A840QU68_9BACI</name>
<keyword evidence="3" id="KW-1185">Reference proteome</keyword>
<dbReference type="PIRSF" id="PIRSF011575">
    <property type="entry name" value="YabG"/>
    <property type="match status" value="1"/>
</dbReference>
<evidence type="ECO:0000313" key="2">
    <source>
        <dbReference type="EMBL" id="MBB5174914.1"/>
    </source>
</evidence>
<dbReference type="RefSeq" id="WP_184665312.1">
    <property type="nucleotide sequence ID" value="NZ_JACHHB010000018.1"/>
</dbReference>
<dbReference type="EMBL" id="JACHHB010000018">
    <property type="protein sequence ID" value="MBB5174914.1"/>
    <property type="molecule type" value="Genomic_DNA"/>
</dbReference>
<dbReference type="NCBIfam" id="TIGR02855">
    <property type="entry name" value="spore_yabG"/>
    <property type="match status" value="1"/>
</dbReference>
<sequence>MSVKVGHLVGRSSYECDIVFRVVRVDGDEVELHGEDMRLVADAPLSDLVILDEQERKKHQKQQKEREESCYQLFRQERKWIREKSEYEVTSGYQDQKSYFEVPGKILHIDGDSLYLKKCTAVYDRLGVPVYGVHISEKEMPEQITSLIEMVRPDIVVITGHDAYLKNKGNDSDLKSYRNTKYFVEAVQRARKVVPYMDHLVIFAGACQSYFPAILKAGANFASSPKRVNIHALDPVYIAAKVSLTPIMERVGMWDVLKHTLTGDKGLGGMETEGMMRRGVPVDESDNESDSIEK</sequence>
<dbReference type="Proteomes" id="UP000551878">
    <property type="component" value="Unassembled WGS sequence"/>
</dbReference>
<evidence type="ECO:0000256" key="1">
    <source>
        <dbReference type="SAM" id="MobiDB-lite"/>
    </source>
</evidence>
<evidence type="ECO:0000313" key="3">
    <source>
        <dbReference type="Proteomes" id="UP000551878"/>
    </source>
</evidence>
<accession>A0A840QU68</accession>
<feature type="region of interest" description="Disordered" evidence="1">
    <location>
        <begin position="268"/>
        <end position="294"/>
    </location>
</feature>
<proteinExistence type="predicted"/>
<reference evidence="2 3" key="1">
    <citation type="submission" date="2020-08" db="EMBL/GenBank/DDBJ databases">
        <title>Genomic Encyclopedia of Type Strains, Phase IV (KMG-IV): sequencing the most valuable type-strain genomes for metagenomic binning, comparative biology and taxonomic classification.</title>
        <authorList>
            <person name="Goeker M."/>
        </authorList>
    </citation>
    <scope>NUCLEOTIDE SEQUENCE [LARGE SCALE GENOMIC DNA]</scope>
    <source>
        <strain evidence="2 3">DSM 24696</strain>
    </source>
</reference>
<gene>
    <name evidence="2" type="ORF">HNQ41_003137</name>
</gene>
<organism evidence="2 3">
    <name type="scientific">Texcoconibacillus texcoconensis</name>
    <dbReference type="NCBI Taxonomy" id="1095777"/>
    <lineage>
        <taxon>Bacteria</taxon>
        <taxon>Bacillati</taxon>
        <taxon>Bacillota</taxon>
        <taxon>Bacilli</taxon>
        <taxon>Bacillales</taxon>
        <taxon>Bacillaceae</taxon>
        <taxon>Texcoconibacillus</taxon>
    </lineage>
</organism>